<comment type="caution">
    <text evidence="1">The sequence shown here is derived from an EMBL/GenBank/DDBJ whole genome shotgun (WGS) entry which is preliminary data.</text>
</comment>
<dbReference type="EMBL" id="JAARRL010000007">
    <property type="protein sequence ID" value="MBC1500174.1"/>
    <property type="molecule type" value="Genomic_DNA"/>
</dbReference>
<gene>
    <name evidence="1" type="ORF">HB943_06130</name>
</gene>
<organism evidence="1 2">
    <name type="scientific">Listeria weihenstephanensis</name>
    <dbReference type="NCBI Taxonomy" id="1006155"/>
    <lineage>
        <taxon>Bacteria</taxon>
        <taxon>Bacillati</taxon>
        <taxon>Bacillota</taxon>
        <taxon>Bacilli</taxon>
        <taxon>Bacillales</taxon>
        <taxon>Listeriaceae</taxon>
        <taxon>Listeria</taxon>
    </lineage>
</organism>
<protein>
    <recommendedName>
        <fullName evidence="3">ArnR1-like winged helix-turn-helix domain-containing protein</fullName>
    </recommendedName>
</protein>
<reference evidence="1 2" key="1">
    <citation type="submission" date="2020-03" db="EMBL/GenBank/DDBJ databases">
        <title>Soil Listeria distribution.</title>
        <authorList>
            <person name="Liao J."/>
            <person name="Wiedmann M."/>
        </authorList>
    </citation>
    <scope>NUCLEOTIDE SEQUENCE [LARGE SCALE GENOMIC DNA]</scope>
    <source>
        <strain evidence="1 2">FSL L7-1523</strain>
    </source>
</reference>
<accession>A0A841Z4I8</accession>
<dbReference type="InterPro" id="IPR036390">
    <property type="entry name" value="WH_DNA-bd_sf"/>
</dbReference>
<dbReference type="SUPFAM" id="SSF46785">
    <property type="entry name" value="Winged helix' DNA-binding domain"/>
    <property type="match status" value="1"/>
</dbReference>
<dbReference type="AlphaFoldDB" id="A0A841Z4I8"/>
<sequence>MRNKRITENLCALSLLNHLEKKALSSAAIASHNYQHLSSYKLEHIRNVLSKLAQYGMILSVYYPDDTTYHLTAHGRRLLLKLRSDYT</sequence>
<evidence type="ECO:0000313" key="1">
    <source>
        <dbReference type="EMBL" id="MBC1500174.1"/>
    </source>
</evidence>
<evidence type="ECO:0000313" key="2">
    <source>
        <dbReference type="Proteomes" id="UP000564536"/>
    </source>
</evidence>
<dbReference type="RefSeq" id="WP_185425302.1">
    <property type="nucleotide sequence ID" value="NZ_JAARRL010000007.1"/>
</dbReference>
<name>A0A841Z4I8_9LIST</name>
<dbReference type="Proteomes" id="UP000564536">
    <property type="component" value="Unassembled WGS sequence"/>
</dbReference>
<proteinExistence type="predicted"/>
<evidence type="ECO:0008006" key="3">
    <source>
        <dbReference type="Google" id="ProtNLM"/>
    </source>
</evidence>